<dbReference type="Pfam" id="PF19567">
    <property type="entry name" value="CpsB_CapC"/>
    <property type="match status" value="1"/>
</dbReference>
<dbReference type="Proteomes" id="UP000254060">
    <property type="component" value="Unassembled WGS sequence"/>
</dbReference>
<keyword evidence="2 5" id="KW-0378">Hydrolase</keyword>
<comment type="similarity">
    <text evidence="1 5">Belongs to the metallo-dependent hydrolases superfamily. CpsB/CapC family.</text>
</comment>
<evidence type="ECO:0000256" key="1">
    <source>
        <dbReference type="ARBA" id="ARBA00005750"/>
    </source>
</evidence>
<proteinExistence type="inferred from homology"/>
<evidence type="ECO:0000256" key="2">
    <source>
        <dbReference type="ARBA" id="ARBA00022801"/>
    </source>
</evidence>
<dbReference type="SUPFAM" id="SSF89550">
    <property type="entry name" value="PHP domain-like"/>
    <property type="match status" value="1"/>
</dbReference>
<organism evidence="6 7">
    <name type="scientific">Exiguobacterium aurantiacum</name>
    <dbReference type="NCBI Taxonomy" id="33987"/>
    <lineage>
        <taxon>Bacteria</taxon>
        <taxon>Bacillati</taxon>
        <taxon>Bacillota</taxon>
        <taxon>Bacilli</taxon>
        <taxon>Bacillales</taxon>
        <taxon>Bacillales Family XII. Incertae Sedis</taxon>
        <taxon>Exiguobacterium</taxon>
    </lineage>
</organism>
<dbReference type="EC" id="3.1.3.48" evidence="5"/>
<comment type="catalytic activity">
    <reaction evidence="4 5">
        <text>O-phospho-L-tyrosyl-[protein] + H2O = L-tyrosyl-[protein] + phosphate</text>
        <dbReference type="Rhea" id="RHEA:10684"/>
        <dbReference type="Rhea" id="RHEA-COMP:10136"/>
        <dbReference type="Rhea" id="RHEA-COMP:20101"/>
        <dbReference type="ChEBI" id="CHEBI:15377"/>
        <dbReference type="ChEBI" id="CHEBI:43474"/>
        <dbReference type="ChEBI" id="CHEBI:46858"/>
        <dbReference type="ChEBI" id="CHEBI:61978"/>
        <dbReference type="EC" id="3.1.3.48"/>
    </reaction>
</comment>
<evidence type="ECO:0000256" key="5">
    <source>
        <dbReference type="PIRNR" id="PIRNR016557"/>
    </source>
</evidence>
<dbReference type="AlphaFoldDB" id="A0A377FQX5"/>
<dbReference type="PIRSF" id="PIRSF016557">
    <property type="entry name" value="Caps_synth_CpsB"/>
    <property type="match status" value="1"/>
</dbReference>
<protein>
    <recommendedName>
        <fullName evidence="5">Tyrosine-protein phosphatase</fullName>
        <ecNumber evidence="5">3.1.3.48</ecNumber>
    </recommendedName>
</protein>
<reference evidence="6 7" key="1">
    <citation type="submission" date="2018-06" db="EMBL/GenBank/DDBJ databases">
        <authorList>
            <consortium name="Pathogen Informatics"/>
            <person name="Doyle S."/>
        </authorList>
    </citation>
    <scope>NUCLEOTIDE SEQUENCE [LARGE SCALE GENOMIC DNA]</scope>
    <source>
        <strain evidence="6 7">NCTC13163</strain>
    </source>
</reference>
<dbReference type="InterPro" id="IPR016195">
    <property type="entry name" value="Pol/histidinol_Pase-like"/>
</dbReference>
<dbReference type="GO" id="GO:0030145">
    <property type="term" value="F:manganese ion binding"/>
    <property type="evidence" value="ECO:0007669"/>
    <property type="project" value="UniProtKB-UniRule"/>
</dbReference>
<gene>
    <name evidence="6" type="primary">ywqE</name>
    <name evidence="6" type="ORF">NCTC13163_00585</name>
</gene>
<dbReference type="Gene3D" id="3.20.20.140">
    <property type="entry name" value="Metal-dependent hydrolases"/>
    <property type="match status" value="1"/>
</dbReference>
<dbReference type="STRING" id="1397694.GCA_000702585_01101"/>
<dbReference type="OrthoDB" id="9788539at2"/>
<evidence type="ECO:0000313" key="7">
    <source>
        <dbReference type="Proteomes" id="UP000254060"/>
    </source>
</evidence>
<dbReference type="GO" id="GO:0004725">
    <property type="term" value="F:protein tyrosine phosphatase activity"/>
    <property type="evidence" value="ECO:0007669"/>
    <property type="project" value="UniProtKB-UniRule"/>
</dbReference>
<name>A0A377FQX5_9BACL</name>
<dbReference type="PANTHER" id="PTHR39181:SF1">
    <property type="entry name" value="TYROSINE-PROTEIN PHOSPHATASE YWQE"/>
    <property type="match status" value="1"/>
</dbReference>
<sequence>MIDIHCHLLPAVDDGPETVEQAIEMAKRAASEGVTAIVVTPHAFHPQFETGELNVQYAASTLQTILHKEGISLDLYPGQEIRIFGDLVEALEKGEALSLAGSRYVLVEFPSDSVPAYAEQLFFGLQTEGYTPVIAHPERNKEFATNPKRLMDFVSSGALSQITTSSLTGEFGQNVQELAFTFLRNGLSHLIASDAHSTGRRTFYWTDVEAVVTKELGHDKWETYMTNAEAILKDEFIFIDPPVLPTKNWRGKWKK</sequence>
<dbReference type="RefSeq" id="WP_029334355.1">
    <property type="nucleotide sequence ID" value="NZ_UGGP01000001.1"/>
</dbReference>
<accession>A0A377FQX5</accession>
<evidence type="ECO:0000313" key="6">
    <source>
        <dbReference type="EMBL" id="STO07240.1"/>
    </source>
</evidence>
<dbReference type="EMBL" id="UGGP01000001">
    <property type="protein sequence ID" value="STO07240.1"/>
    <property type="molecule type" value="Genomic_DNA"/>
</dbReference>
<evidence type="ECO:0000256" key="4">
    <source>
        <dbReference type="ARBA" id="ARBA00051722"/>
    </source>
</evidence>
<evidence type="ECO:0000256" key="3">
    <source>
        <dbReference type="ARBA" id="ARBA00022912"/>
    </source>
</evidence>
<dbReference type="InterPro" id="IPR016667">
    <property type="entry name" value="Caps_polysacc_synth_CpsB/CapC"/>
</dbReference>
<dbReference type="PANTHER" id="PTHR39181">
    <property type="entry name" value="TYROSINE-PROTEIN PHOSPHATASE YWQE"/>
    <property type="match status" value="1"/>
</dbReference>
<keyword evidence="3 5" id="KW-0904">Protein phosphatase</keyword>